<sequence length="230" mass="24304">MYKAGELVKKSIVRVDTGNIIGSVADLLVDHAAGRIVGLLTNTGGLFREATVVEWAQVLVWAGDVILVKAGCEVLRANAIPHFHSILEKKIHLTGTTAIGRSGNKLGTIGELLLDETGLIVGYVITRGVLKGERQYVLSAGVAGIGSDAVVIYDEALRDTLEGLEPTIPDPKLTMVMPLTGTRVSVEAPTSTPTPSEPKPSRADVQRLSSDEIDAILRGDQPIPGASSEH</sequence>
<evidence type="ECO:0000259" key="2">
    <source>
        <dbReference type="Pfam" id="PF05239"/>
    </source>
</evidence>
<accession>A0A0P6YLF6</accession>
<dbReference type="OrthoDB" id="53812at2"/>
<reference evidence="3 4" key="1">
    <citation type="submission" date="2015-07" db="EMBL/GenBank/DDBJ databases">
        <title>Whole genome sequence of Herpetosiphon geysericola DSM 7119.</title>
        <authorList>
            <person name="Hemp J."/>
            <person name="Ward L.M."/>
            <person name="Pace L.A."/>
            <person name="Fischer W.W."/>
        </authorList>
    </citation>
    <scope>NUCLEOTIDE SEQUENCE [LARGE SCALE GENOMIC DNA]</scope>
    <source>
        <strain evidence="3 4">DSM 7119</strain>
    </source>
</reference>
<dbReference type="EMBL" id="LGKP01000022">
    <property type="protein sequence ID" value="KPL86091.1"/>
    <property type="molecule type" value="Genomic_DNA"/>
</dbReference>
<evidence type="ECO:0000313" key="3">
    <source>
        <dbReference type="EMBL" id="KPL86091.1"/>
    </source>
</evidence>
<feature type="domain" description="PRC-barrel" evidence="2">
    <location>
        <begin position="2"/>
        <end position="69"/>
    </location>
</feature>
<dbReference type="SUPFAM" id="SSF50346">
    <property type="entry name" value="PRC-barrel domain"/>
    <property type="match status" value="2"/>
</dbReference>
<dbReference type="Proteomes" id="UP000050277">
    <property type="component" value="Unassembled WGS sequence"/>
</dbReference>
<proteinExistence type="predicted"/>
<dbReference type="InterPro" id="IPR027275">
    <property type="entry name" value="PRC-brl_dom"/>
</dbReference>
<comment type="caution">
    <text evidence="3">The sequence shown here is derived from an EMBL/GenBank/DDBJ whole genome shotgun (WGS) entry which is preliminary data.</text>
</comment>
<keyword evidence="4" id="KW-1185">Reference proteome</keyword>
<dbReference type="AlphaFoldDB" id="A0A0P6YLF6"/>
<dbReference type="InterPro" id="IPR011033">
    <property type="entry name" value="PRC_barrel-like_sf"/>
</dbReference>
<dbReference type="RefSeq" id="WP_054535184.1">
    <property type="nucleotide sequence ID" value="NZ_LGKP01000022.1"/>
</dbReference>
<gene>
    <name evidence="3" type="ORF">SE18_14555</name>
</gene>
<evidence type="ECO:0000256" key="1">
    <source>
        <dbReference type="SAM" id="MobiDB-lite"/>
    </source>
</evidence>
<evidence type="ECO:0000313" key="4">
    <source>
        <dbReference type="Proteomes" id="UP000050277"/>
    </source>
</evidence>
<feature type="region of interest" description="Disordered" evidence="1">
    <location>
        <begin position="185"/>
        <end position="209"/>
    </location>
</feature>
<dbReference type="STRING" id="70996.SE18_14555"/>
<name>A0A0P6YLF6_9CHLR</name>
<dbReference type="Gene3D" id="2.30.30.240">
    <property type="entry name" value="PRC-barrel domain"/>
    <property type="match status" value="1"/>
</dbReference>
<protein>
    <recommendedName>
        <fullName evidence="2">PRC-barrel domain-containing protein</fullName>
    </recommendedName>
</protein>
<dbReference type="Pfam" id="PF05239">
    <property type="entry name" value="PRC"/>
    <property type="match status" value="1"/>
</dbReference>
<organism evidence="3 4">
    <name type="scientific">Herpetosiphon geysericola</name>
    <dbReference type="NCBI Taxonomy" id="70996"/>
    <lineage>
        <taxon>Bacteria</taxon>
        <taxon>Bacillati</taxon>
        <taxon>Chloroflexota</taxon>
        <taxon>Chloroflexia</taxon>
        <taxon>Herpetosiphonales</taxon>
        <taxon>Herpetosiphonaceae</taxon>
        <taxon>Herpetosiphon</taxon>
    </lineage>
</organism>